<dbReference type="AlphaFoldDB" id="A0AA86UJP3"/>
<protein>
    <submittedName>
        <fullName evidence="3">Hypothetical_protein</fullName>
    </submittedName>
</protein>
<dbReference type="Proteomes" id="UP001642409">
    <property type="component" value="Unassembled WGS sequence"/>
</dbReference>
<organism evidence="2">
    <name type="scientific">Hexamita inflata</name>
    <dbReference type="NCBI Taxonomy" id="28002"/>
    <lineage>
        <taxon>Eukaryota</taxon>
        <taxon>Metamonada</taxon>
        <taxon>Diplomonadida</taxon>
        <taxon>Hexamitidae</taxon>
        <taxon>Hexamitinae</taxon>
        <taxon>Hexamita</taxon>
    </lineage>
</organism>
<gene>
    <name evidence="3" type="ORF">HINF_LOCUS14070</name>
    <name evidence="2" type="ORF">HINF_LOCUS48585</name>
</gene>
<evidence type="ECO:0000313" key="4">
    <source>
        <dbReference type="Proteomes" id="UP001642409"/>
    </source>
</evidence>
<name>A0AA86UJP3_9EUKA</name>
<evidence type="ECO:0000256" key="1">
    <source>
        <dbReference type="SAM" id="Phobius"/>
    </source>
</evidence>
<keyword evidence="4" id="KW-1185">Reference proteome</keyword>
<keyword evidence="1" id="KW-1133">Transmembrane helix</keyword>
<evidence type="ECO:0000313" key="2">
    <source>
        <dbReference type="EMBL" id="CAI9960940.1"/>
    </source>
</evidence>
<dbReference type="EMBL" id="CATOUU010000937">
    <property type="protein sequence ID" value="CAI9960940.1"/>
    <property type="molecule type" value="Genomic_DNA"/>
</dbReference>
<keyword evidence="1" id="KW-0472">Membrane</keyword>
<comment type="caution">
    <text evidence="2">The sequence shown here is derived from an EMBL/GenBank/DDBJ whole genome shotgun (WGS) entry which is preliminary data.</text>
</comment>
<reference evidence="3 4" key="2">
    <citation type="submission" date="2024-07" db="EMBL/GenBank/DDBJ databases">
        <authorList>
            <person name="Akdeniz Z."/>
        </authorList>
    </citation>
    <scope>NUCLEOTIDE SEQUENCE [LARGE SCALE GENOMIC DNA]</scope>
</reference>
<proteinExistence type="predicted"/>
<dbReference type="EMBL" id="CAXDID020000033">
    <property type="protein sequence ID" value="CAL5995515.1"/>
    <property type="molecule type" value="Genomic_DNA"/>
</dbReference>
<feature type="transmembrane region" description="Helical" evidence="1">
    <location>
        <begin position="184"/>
        <end position="204"/>
    </location>
</feature>
<accession>A0AA86UJP3</accession>
<evidence type="ECO:0000313" key="3">
    <source>
        <dbReference type="EMBL" id="CAL5995515.1"/>
    </source>
</evidence>
<reference evidence="2" key="1">
    <citation type="submission" date="2023-06" db="EMBL/GenBank/DDBJ databases">
        <authorList>
            <person name="Kurt Z."/>
        </authorList>
    </citation>
    <scope>NUCLEOTIDE SEQUENCE</scope>
</reference>
<sequence length="246" mass="28855">MPRFFESTKLINYSCTNMIGAKKKTCLQIYDINMNEIYSTQKYNLDILFKFNDKIMFAMKCKIPTSSIRYTCWSYGVAVITNSGVQIKLTSTNKCDGYEKYYDYSNVSTTLTYTNKQFYQTNQFQRWVQIPLASNFNQFNYSCEELNCSVINANSTFVFQYLVDVFIEMYTIDNVIDLRVKYDGVRLTVIVLTVILLVLVIIAFCDKAKYSQQVIMDYQKIKPKKKPTIDDLLQVKLKLKLHKKQQ</sequence>
<keyword evidence="1" id="KW-0812">Transmembrane</keyword>